<dbReference type="GO" id="GO:0043386">
    <property type="term" value="P:mycotoxin biosynthetic process"/>
    <property type="evidence" value="ECO:0007669"/>
    <property type="project" value="InterPro"/>
</dbReference>
<dbReference type="OrthoDB" id="3687641at2759"/>
<comment type="similarity">
    <text evidence="2">Belongs to the ustYa family.</text>
</comment>
<evidence type="ECO:0000256" key="3">
    <source>
        <dbReference type="SAM" id="MobiDB-lite"/>
    </source>
</evidence>
<keyword evidence="4" id="KW-0812">Transmembrane</keyword>
<dbReference type="EMBL" id="JELW01000009">
    <property type="protein sequence ID" value="EXV01044.1"/>
    <property type="molecule type" value="Genomic_DNA"/>
</dbReference>
<accession>A0A014PAJ7</accession>
<keyword evidence="4" id="KW-0472">Membrane</keyword>
<evidence type="ECO:0000256" key="2">
    <source>
        <dbReference type="ARBA" id="ARBA00035112"/>
    </source>
</evidence>
<feature type="compositionally biased region" description="Polar residues" evidence="3">
    <location>
        <begin position="25"/>
        <end position="39"/>
    </location>
</feature>
<feature type="region of interest" description="Disordered" evidence="3">
    <location>
        <begin position="15"/>
        <end position="43"/>
    </location>
</feature>
<dbReference type="Pfam" id="PF11807">
    <property type="entry name" value="UstYa"/>
    <property type="match status" value="1"/>
</dbReference>
<dbReference type="AlphaFoldDB" id="A0A014PAJ7"/>
<organism evidence="5 6">
    <name type="scientific">Metarhizium robertsii</name>
    <dbReference type="NCBI Taxonomy" id="568076"/>
    <lineage>
        <taxon>Eukaryota</taxon>
        <taxon>Fungi</taxon>
        <taxon>Dikarya</taxon>
        <taxon>Ascomycota</taxon>
        <taxon>Pezizomycotina</taxon>
        <taxon>Sordariomycetes</taxon>
        <taxon>Hypocreomycetidae</taxon>
        <taxon>Hypocreales</taxon>
        <taxon>Clavicipitaceae</taxon>
        <taxon>Metarhizium</taxon>
    </lineage>
</organism>
<feature type="transmembrane region" description="Helical" evidence="4">
    <location>
        <begin position="51"/>
        <end position="73"/>
    </location>
</feature>
<evidence type="ECO:0000256" key="4">
    <source>
        <dbReference type="SAM" id="Phobius"/>
    </source>
</evidence>
<reference evidence="5 6" key="1">
    <citation type="submission" date="2014-02" db="EMBL/GenBank/DDBJ databases">
        <title>The genome sequence of the entomopathogenic fungus Metarhizium robertsii ARSEF 2575.</title>
        <authorList>
            <person name="Giuliano Garisto Donzelli B."/>
            <person name="Roe B.A."/>
            <person name="Macmil S.L."/>
            <person name="Krasnoff S.B."/>
            <person name="Gibson D.M."/>
        </authorList>
    </citation>
    <scope>NUCLEOTIDE SEQUENCE [LARGE SCALE GENOMIC DNA]</scope>
    <source>
        <strain evidence="5 6">ARSEF 2575</strain>
    </source>
</reference>
<comment type="caution">
    <text evidence="5">The sequence shown here is derived from an EMBL/GenBank/DDBJ whole genome shotgun (WGS) entry which is preliminary data.</text>
</comment>
<name>A0A014PAJ7_9HYPO</name>
<proteinExistence type="inferred from homology"/>
<evidence type="ECO:0000313" key="6">
    <source>
        <dbReference type="Proteomes" id="UP000030151"/>
    </source>
</evidence>
<dbReference type="InterPro" id="IPR021765">
    <property type="entry name" value="UstYa-like"/>
</dbReference>
<dbReference type="eggNOG" id="ENOG502SQJ6">
    <property type="taxonomic scope" value="Eukaryota"/>
</dbReference>
<dbReference type="PANTHER" id="PTHR33365:SF4">
    <property type="entry name" value="CYCLOCHLOROTINE BIOSYNTHESIS PROTEIN O"/>
    <property type="match status" value="1"/>
</dbReference>
<dbReference type="PANTHER" id="PTHR33365">
    <property type="entry name" value="YALI0B05434P"/>
    <property type="match status" value="1"/>
</dbReference>
<dbReference type="Proteomes" id="UP000030151">
    <property type="component" value="Unassembled WGS sequence"/>
</dbReference>
<dbReference type="HOGENOM" id="CLU_042941_0_2_1"/>
<evidence type="ECO:0000256" key="1">
    <source>
        <dbReference type="ARBA" id="ARBA00004685"/>
    </source>
</evidence>
<comment type="pathway">
    <text evidence="1">Mycotoxin biosynthesis.</text>
</comment>
<protein>
    <submittedName>
        <fullName evidence="5">DUF3328 domain protein</fullName>
    </submittedName>
</protein>
<gene>
    <name evidence="5" type="ORF">X797_005617</name>
</gene>
<keyword evidence="4" id="KW-1133">Transmembrane helix</keyword>
<sequence>MDMASIRYERLEATDKFDPADDDSNNNIVNTATDEASSPSRRRPIWTRRQATLALLGNLVLLLTSICLLSVAARRPPSPSHLECAQKVSPYSPMWEAVEFWEGNFANEFNSSTKYRGPPTLERERAWNDLWHYHLIRVDAAGVAALNQTHAGRHAQVKGSDPAHPEFGATIEVFHQLHCLNVLRQYSWPLDRFDPSWGEDLYPSMLQDAATGRTHVDHCIEALRLSLMCAGDITPVLFLHDKASPLGVRADFNIHHKCRAFDPLVDYVQRNGVELET</sequence>
<evidence type="ECO:0000313" key="5">
    <source>
        <dbReference type="EMBL" id="EXV01044.1"/>
    </source>
</evidence>